<proteinExistence type="inferred from homology"/>
<name>A0ABV3Z7S9_9BACT</name>
<dbReference type="SUPFAM" id="SSF53067">
    <property type="entry name" value="Actin-like ATPase domain"/>
    <property type="match status" value="2"/>
</dbReference>
<dbReference type="InterPro" id="IPR050696">
    <property type="entry name" value="FtsA/MreB"/>
</dbReference>
<dbReference type="Pfam" id="PF14450">
    <property type="entry name" value="FtsA"/>
    <property type="match status" value="1"/>
</dbReference>
<dbReference type="Pfam" id="PF02491">
    <property type="entry name" value="SHS2_FTSA"/>
    <property type="match status" value="1"/>
</dbReference>
<dbReference type="PANTHER" id="PTHR32432:SF4">
    <property type="entry name" value="CELL DIVISION PROTEIN FTSA"/>
    <property type="match status" value="1"/>
</dbReference>
<evidence type="ECO:0000256" key="3">
    <source>
        <dbReference type="ARBA" id="ARBA00023136"/>
    </source>
</evidence>
<keyword evidence="3 5" id="KW-0472">Membrane</keyword>
<dbReference type="NCBIfam" id="TIGR01174">
    <property type="entry name" value="ftsA"/>
    <property type="match status" value="1"/>
</dbReference>
<protein>
    <recommendedName>
        <fullName evidence="5 6">Cell division protein FtsA</fullName>
    </recommendedName>
</protein>
<evidence type="ECO:0000259" key="7">
    <source>
        <dbReference type="SMART" id="SM00842"/>
    </source>
</evidence>
<evidence type="ECO:0000256" key="1">
    <source>
        <dbReference type="ARBA" id="ARBA00022475"/>
    </source>
</evidence>
<evidence type="ECO:0000313" key="8">
    <source>
        <dbReference type="EMBL" id="MEX6685916.1"/>
    </source>
</evidence>
<dbReference type="InterPro" id="IPR003494">
    <property type="entry name" value="SHS2_FtsA"/>
</dbReference>
<dbReference type="InterPro" id="IPR043129">
    <property type="entry name" value="ATPase_NBD"/>
</dbReference>
<keyword evidence="2 5" id="KW-0132">Cell division</keyword>
<dbReference type="PANTHER" id="PTHR32432">
    <property type="entry name" value="CELL DIVISION PROTEIN FTSA-RELATED"/>
    <property type="match status" value="1"/>
</dbReference>
<comment type="similarity">
    <text evidence="5 6">Belongs to the FtsA/MreB family.</text>
</comment>
<dbReference type="RefSeq" id="WP_369327305.1">
    <property type="nucleotide sequence ID" value="NZ_JAULBC010000001.1"/>
</dbReference>
<dbReference type="InterPro" id="IPR020823">
    <property type="entry name" value="Cell_div_FtsA"/>
</dbReference>
<keyword evidence="1 5" id="KW-1003">Cell membrane</keyword>
<dbReference type="PIRSF" id="PIRSF003101">
    <property type="entry name" value="FtsA"/>
    <property type="match status" value="1"/>
</dbReference>
<keyword evidence="9" id="KW-1185">Reference proteome</keyword>
<evidence type="ECO:0000256" key="5">
    <source>
        <dbReference type="HAMAP-Rule" id="MF_02033"/>
    </source>
</evidence>
<comment type="function">
    <text evidence="5 6">Cell division protein that is involved in the assembly of the Z ring. May serve as a membrane anchor for the Z ring.</text>
</comment>
<evidence type="ECO:0000256" key="2">
    <source>
        <dbReference type="ARBA" id="ARBA00022618"/>
    </source>
</evidence>
<dbReference type="EMBL" id="JAULBC010000001">
    <property type="protein sequence ID" value="MEX6685916.1"/>
    <property type="molecule type" value="Genomic_DNA"/>
</dbReference>
<dbReference type="CDD" id="cd24048">
    <property type="entry name" value="ASKHA_NBD_FtsA"/>
    <property type="match status" value="1"/>
</dbReference>
<feature type="domain" description="SHS2" evidence="7">
    <location>
        <begin position="9"/>
        <end position="198"/>
    </location>
</feature>
<comment type="subunit">
    <text evidence="5">Self-interacts. Interacts with FtsZ.</text>
</comment>
<dbReference type="SMART" id="SM00842">
    <property type="entry name" value="FtsA"/>
    <property type="match status" value="1"/>
</dbReference>
<dbReference type="GO" id="GO:0051301">
    <property type="term" value="P:cell division"/>
    <property type="evidence" value="ECO:0007669"/>
    <property type="project" value="UniProtKB-KW"/>
</dbReference>
<comment type="caution">
    <text evidence="8">The sequence shown here is derived from an EMBL/GenBank/DDBJ whole genome shotgun (WGS) entry which is preliminary data.</text>
</comment>
<evidence type="ECO:0000313" key="9">
    <source>
        <dbReference type="Proteomes" id="UP001560573"/>
    </source>
</evidence>
<evidence type="ECO:0000256" key="4">
    <source>
        <dbReference type="ARBA" id="ARBA00023306"/>
    </source>
</evidence>
<dbReference type="Proteomes" id="UP001560573">
    <property type="component" value="Unassembled WGS sequence"/>
</dbReference>
<sequence>MNPNEAPIIVGLDIGTTKIAAIAGRKNEYGKLEILGFGRANSNGVQHGQVLNIDQTIKAIQQALHNCAESNPDLEISEVYVGVAGHHIKSLQTRGDLVRQNSDMEIERWEVEQLIDNQRKTFIPAGDQIIDVIPQDFHVDNYQNIKDPVGYNGVKVGANFHIITGDRNAIRNINRSVERSGLKTKDLVLQPLASASAVMSEIDMEAGVAILDIGGGTSDLAVFYDGILKHTAVIPFGGENITNDIRMGLGVLKQQAEAMKVQFGGALADEAKANAFITIPGIKGMPAKEISVRNLANIIQARMSEILDFVTYHLKQVGLDNRTLNGGIILTGGGSQLKHLIQLTEYVTGLNARIGLPNEHLAANHIDELKKPMYATCIGLILKGYSDYENHNKEFNNTFLRVSVPDKLIKEEVEALSPVRENTVDIGKRKGGINGFWNKFKDGLIDLFKEEGDTVIK</sequence>
<accession>A0ABV3Z7S9</accession>
<dbReference type="Gene3D" id="3.30.420.40">
    <property type="match status" value="2"/>
</dbReference>
<reference evidence="8 9" key="1">
    <citation type="submission" date="2023-07" db="EMBL/GenBank/DDBJ databases">
        <authorList>
            <person name="Lian W.-H."/>
        </authorList>
    </citation>
    <scope>NUCLEOTIDE SEQUENCE [LARGE SCALE GENOMIC DNA]</scope>
    <source>
        <strain evidence="8 9">SYSU DXS3180</strain>
    </source>
</reference>
<dbReference type="HAMAP" id="MF_02033">
    <property type="entry name" value="FtsA"/>
    <property type="match status" value="1"/>
</dbReference>
<gene>
    <name evidence="5 8" type="primary">ftsA</name>
    <name evidence="8" type="ORF">QTN47_00330</name>
</gene>
<organism evidence="8 9">
    <name type="scientific">Danxiaibacter flavus</name>
    <dbReference type="NCBI Taxonomy" id="3049108"/>
    <lineage>
        <taxon>Bacteria</taxon>
        <taxon>Pseudomonadati</taxon>
        <taxon>Bacteroidota</taxon>
        <taxon>Chitinophagia</taxon>
        <taxon>Chitinophagales</taxon>
        <taxon>Chitinophagaceae</taxon>
        <taxon>Danxiaibacter</taxon>
    </lineage>
</organism>
<evidence type="ECO:0000256" key="6">
    <source>
        <dbReference type="PIRNR" id="PIRNR003101"/>
    </source>
</evidence>
<comment type="subcellular location">
    <subcellularLocation>
        <location evidence="5">Cell membrane</location>
        <topology evidence="5">Peripheral membrane protein</topology>
        <orientation evidence="5">Cytoplasmic side</orientation>
    </subcellularLocation>
    <text evidence="5">Localizes to the Z ring in an FtsZ-dependent manner. Targeted to the membrane through a conserved C-terminal amphipathic helix.</text>
</comment>
<keyword evidence="4 5" id="KW-0131">Cell cycle</keyword>